<dbReference type="InterPro" id="IPR001245">
    <property type="entry name" value="Ser-Thr/Tyr_kinase_cat_dom"/>
</dbReference>
<evidence type="ECO:0000256" key="5">
    <source>
        <dbReference type="ARBA" id="ARBA00022741"/>
    </source>
</evidence>
<keyword evidence="7" id="KW-0067">ATP-binding</keyword>
<dbReference type="PROSITE" id="PS00108">
    <property type="entry name" value="PROTEIN_KINASE_ST"/>
    <property type="match status" value="1"/>
</dbReference>
<evidence type="ECO:0000256" key="8">
    <source>
        <dbReference type="ARBA" id="ARBA00047899"/>
    </source>
</evidence>
<comment type="caution">
    <text evidence="11">The sequence shown here is derived from an EMBL/GenBank/DDBJ whole genome shotgun (WGS) entry which is preliminary data.</text>
</comment>
<evidence type="ECO:0000256" key="6">
    <source>
        <dbReference type="ARBA" id="ARBA00022777"/>
    </source>
</evidence>
<dbReference type="Pfam" id="PF00069">
    <property type="entry name" value="Pkinase"/>
    <property type="match status" value="1"/>
</dbReference>
<keyword evidence="5" id="KW-0547">Nucleotide-binding</keyword>
<dbReference type="Proteomes" id="UP001497623">
    <property type="component" value="Unassembled WGS sequence"/>
</dbReference>
<comment type="catalytic activity">
    <reaction evidence="8">
        <text>L-threonyl-[protein] + ATP = O-phospho-L-threonyl-[protein] + ADP + H(+)</text>
        <dbReference type="Rhea" id="RHEA:46608"/>
        <dbReference type="Rhea" id="RHEA-COMP:11060"/>
        <dbReference type="Rhea" id="RHEA-COMP:11605"/>
        <dbReference type="ChEBI" id="CHEBI:15378"/>
        <dbReference type="ChEBI" id="CHEBI:30013"/>
        <dbReference type="ChEBI" id="CHEBI:30616"/>
        <dbReference type="ChEBI" id="CHEBI:61977"/>
        <dbReference type="ChEBI" id="CHEBI:456216"/>
        <dbReference type="EC" id="2.7.11.1"/>
    </reaction>
</comment>
<keyword evidence="6" id="KW-0418">Kinase</keyword>
<keyword evidence="12" id="KW-1185">Reference proteome</keyword>
<sequence length="332" mass="38318">MVISMEIVSRRWSNPPHVPGDTKFNHSQILGWSRSSATTPMQVQLHMVQLLVNMSAFQGLVNVTGIHLYSEKKLIIKSIQERSTPFQSVGILKSLSHPNIIKFETSFLHNGKCHIVMEYCEGGDLRKYLQKCKGVSPEFRIPEINIMRWVNQLCEGLAYLHSQKFIHRDIKPENIFLTGDEREVKIGDFGLARDLNNTSYANTVVGTHRYFAPEICKMTNDPYAQYKDKVDTWSLGIVSYELATLKCPFKEERDSKDNVFYTKLLEKQENIDYNPISGSGYSSFLSKLIKKMLQFEHQVRPSISDILQMQYTQMDSIFNMPIDSTVRKEIFK</sequence>
<evidence type="ECO:0000256" key="4">
    <source>
        <dbReference type="ARBA" id="ARBA00022679"/>
    </source>
</evidence>
<dbReference type="GO" id="GO:0005524">
    <property type="term" value="F:ATP binding"/>
    <property type="evidence" value="ECO:0007669"/>
    <property type="project" value="UniProtKB-KW"/>
</dbReference>
<dbReference type="EMBL" id="CAXKWB010041573">
    <property type="protein sequence ID" value="CAL4156615.1"/>
    <property type="molecule type" value="Genomic_DNA"/>
</dbReference>
<evidence type="ECO:0000256" key="7">
    <source>
        <dbReference type="ARBA" id="ARBA00022840"/>
    </source>
</evidence>
<reference evidence="11 12" key="1">
    <citation type="submission" date="2024-05" db="EMBL/GenBank/DDBJ databases">
        <authorList>
            <person name="Wallberg A."/>
        </authorList>
    </citation>
    <scope>NUCLEOTIDE SEQUENCE [LARGE SCALE GENOMIC DNA]</scope>
</reference>
<name>A0AAV2S0N3_MEGNR</name>
<protein>
    <recommendedName>
        <fullName evidence="2">non-specific serine/threonine protein kinase</fullName>
        <ecNumber evidence="2">2.7.11.1</ecNumber>
    </recommendedName>
</protein>
<dbReference type="InterPro" id="IPR011009">
    <property type="entry name" value="Kinase-like_dom_sf"/>
</dbReference>
<accession>A0AAV2S0N3</accession>
<dbReference type="Gene3D" id="1.10.510.10">
    <property type="entry name" value="Transferase(Phosphotransferase) domain 1"/>
    <property type="match status" value="1"/>
</dbReference>
<dbReference type="PROSITE" id="PS50011">
    <property type="entry name" value="PROTEIN_KINASE_DOM"/>
    <property type="match status" value="1"/>
</dbReference>
<evidence type="ECO:0000256" key="3">
    <source>
        <dbReference type="ARBA" id="ARBA00022527"/>
    </source>
</evidence>
<evidence type="ECO:0000313" key="12">
    <source>
        <dbReference type="Proteomes" id="UP001497623"/>
    </source>
</evidence>
<gene>
    <name evidence="11" type="ORF">MNOR_LOCUS31746</name>
</gene>
<dbReference type="GO" id="GO:0006950">
    <property type="term" value="P:response to stress"/>
    <property type="evidence" value="ECO:0007669"/>
    <property type="project" value="UniProtKB-ARBA"/>
</dbReference>
<feature type="non-terminal residue" evidence="11">
    <location>
        <position position="332"/>
    </location>
</feature>
<organism evidence="11 12">
    <name type="scientific">Meganyctiphanes norvegica</name>
    <name type="common">Northern krill</name>
    <name type="synonym">Thysanopoda norvegica</name>
    <dbReference type="NCBI Taxonomy" id="48144"/>
    <lineage>
        <taxon>Eukaryota</taxon>
        <taxon>Metazoa</taxon>
        <taxon>Ecdysozoa</taxon>
        <taxon>Arthropoda</taxon>
        <taxon>Crustacea</taxon>
        <taxon>Multicrustacea</taxon>
        <taxon>Malacostraca</taxon>
        <taxon>Eumalacostraca</taxon>
        <taxon>Eucarida</taxon>
        <taxon>Euphausiacea</taxon>
        <taxon>Euphausiidae</taxon>
        <taxon>Meganyctiphanes</taxon>
    </lineage>
</organism>
<dbReference type="InterPro" id="IPR008271">
    <property type="entry name" value="Ser/Thr_kinase_AS"/>
</dbReference>
<dbReference type="AlphaFoldDB" id="A0AAV2S0N3"/>
<feature type="domain" description="Protein kinase" evidence="10">
    <location>
        <begin position="24"/>
        <end position="312"/>
    </location>
</feature>
<proteinExistence type="inferred from homology"/>
<dbReference type="PANTHER" id="PTHR44899:SF3">
    <property type="entry name" value="SERINE_THREONINE-PROTEIN KINASE NEK1"/>
    <property type="match status" value="1"/>
</dbReference>
<dbReference type="PRINTS" id="PR00109">
    <property type="entry name" value="TYRKINASE"/>
</dbReference>
<evidence type="ECO:0000259" key="10">
    <source>
        <dbReference type="PROSITE" id="PS50011"/>
    </source>
</evidence>
<keyword evidence="4" id="KW-0808">Transferase</keyword>
<evidence type="ECO:0000256" key="9">
    <source>
        <dbReference type="ARBA" id="ARBA00048679"/>
    </source>
</evidence>
<evidence type="ECO:0000313" key="11">
    <source>
        <dbReference type="EMBL" id="CAL4156615.1"/>
    </source>
</evidence>
<evidence type="ECO:0000256" key="2">
    <source>
        <dbReference type="ARBA" id="ARBA00012513"/>
    </source>
</evidence>
<comment type="catalytic activity">
    <reaction evidence="9">
        <text>L-seryl-[protein] + ATP = O-phospho-L-seryl-[protein] + ADP + H(+)</text>
        <dbReference type="Rhea" id="RHEA:17989"/>
        <dbReference type="Rhea" id="RHEA-COMP:9863"/>
        <dbReference type="Rhea" id="RHEA-COMP:11604"/>
        <dbReference type="ChEBI" id="CHEBI:15378"/>
        <dbReference type="ChEBI" id="CHEBI:29999"/>
        <dbReference type="ChEBI" id="CHEBI:30616"/>
        <dbReference type="ChEBI" id="CHEBI:83421"/>
        <dbReference type="ChEBI" id="CHEBI:456216"/>
        <dbReference type="EC" id="2.7.11.1"/>
    </reaction>
</comment>
<dbReference type="GO" id="GO:0004674">
    <property type="term" value="F:protein serine/threonine kinase activity"/>
    <property type="evidence" value="ECO:0007669"/>
    <property type="project" value="UniProtKB-KW"/>
</dbReference>
<keyword evidence="3" id="KW-0723">Serine/threonine-protein kinase</keyword>
<comment type="similarity">
    <text evidence="1">Belongs to the protein kinase superfamily. NEK Ser/Thr protein kinase family. NIMA subfamily.</text>
</comment>
<dbReference type="InterPro" id="IPR000719">
    <property type="entry name" value="Prot_kinase_dom"/>
</dbReference>
<evidence type="ECO:0000256" key="1">
    <source>
        <dbReference type="ARBA" id="ARBA00010886"/>
    </source>
</evidence>
<dbReference type="SMART" id="SM00220">
    <property type="entry name" value="S_TKc"/>
    <property type="match status" value="1"/>
</dbReference>
<dbReference type="SUPFAM" id="SSF56112">
    <property type="entry name" value="Protein kinase-like (PK-like)"/>
    <property type="match status" value="1"/>
</dbReference>
<dbReference type="InterPro" id="IPR051131">
    <property type="entry name" value="NEK_Ser/Thr_kinase_NIMA"/>
</dbReference>
<dbReference type="PANTHER" id="PTHR44899">
    <property type="entry name" value="CAMK FAMILY PROTEIN KINASE"/>
    <property type="match status" value="1"/>
</dbReference>
<dbReference type="EC" id="2.7.11.1" evidence="2"/>